<dbReference type="Proteomes" id="UP000249557">
    <property type="component" value="Unassembled WGS sequence"/>
</dbReference>
<protein>
    <recommendedName>
        <fullName evidence="3">Cell division protein FtsL</fullName>
    </recommendedName>
</protein>
<evidence type="ECO:0000313" key="2">
    <source>
        <dbReference type="Proteomes" id="UP000249557"/>
    </source>
</evidence>
<proteinExistence type="predicted"/>
<dbReference type="AlphaFoldDB" id="A0A2W5A0H8"/>
<reference evidence="1 2" key="1">
    <citation type="submission" date="2017-08" db="EMBL/GenBank/DDBJ databases">
        <title>Infants hospitalized years apart are colonized by the same room-sourced microbial strains.</title>
        <authorList>
            <person name="Brooks B."/>
            <person name="Olm M.R."/>
            <person name="Firek B.A."/>
            <person name="Baker R."/>
            <person name="Thomas B.C."/>
            <person name="Morowitz M.J."/>
            <person name="Banfield J.F."/>
        </authorList>
    </citation>
    <scope>NUCLEOTIDE SEQUENCE [LARGE SCALE GENOMIC DNA]</scope>
    <source>
        <strain evidence="1">S2_018_000_R2_104</strain>
    </source>
</reference>
<gene>
    <name evidence="1" type="ORF">DI626_04770</name>
</gene>
<dbReference type="PROSITE" id="PS51257">
    <property type="entry name" value="PROKAR_LIPOPROTEIN"/>
    <property type="match status" value="1"/>
</dbReference>
<accession>A0A2W5A0H8</accession>
<name>A0A2W5A0H8_9BACT</name>
<evidence type="ECO:0000313" key="1">
    <source>
        <dbReference type="EMBL" id="PZO87096.1"/>
    </source>
</evidence>
<dbReference type="EMBL" id="QFNK01000073">
    <property type="protein sequence ID" value="PZO87096.1"/>
    <property type="molecule type" value="Genomic_DNA"/>
</dbReference>
<comment type="caution">
    <text evidence="1">The sequence shown here is derived from an EMBL/GenBank/DDBJ whole genome shotgun (WGS) entry which is preliminary data.</text>
</comment>
<evidence type="ECO:0008006" key="3">
    <source>
        <dbReference type="Google" id="ProtNLM"/>
    </source>
</evidence>
<organism evidence="1 2">
    <name type="scientific">Micavibrio aeruginosavorus</name>
    <dbReference type="NCBI Taxonomy" id="349221"/>
    <lineage>
        <taxon>Bacteria</taxon>
        <taxon>Pseudomonadati</taxon>
        <taxon>Bdellovibrionota</taxon>
        <taxon>Bdellovibrionia</taxon>
        <taxon>Bdellovibrionales</taxon>
        <taxon>Pseudobdellovibrionaceae</taxon>
        <taxon>Micavibrio</taxon>
    </lineage>
</organism>
<sequence>MKIFRISNILLLLVAVSCGVLLFWTSQAVQQKESELAAIRKNLNQENGTLRVLSVEWDYLNRPQRLEKLAGELLGMKAASVTEMVKNIGEIPEPVIAATESEMFEGGIMQPASLSTAPAPEAKKIVQSATKDVVVMPSAAERQSFDRLIESLDTDGAQ</sequence>